<dbReference type="Proteomes" id="UP000321424">
    <property type="component" value="Unassembled WGS sequence"/>
</dbReference>
<organism evidence="2 3">
    <name type="scientific">Nocardia ninae NBRC 108245</name>
    <dbReference type="NCBI Taxonomy" id="1210091"/>
    <lineage>
        <taxon>Bacteria</taxon>
        <taxon>Bacillati</taxon>
        <taxon>Actinomycetota</taxon>
        <taxon>Actinomycetes</taxon>
        <taxon>Mycobacteriales</taxon>
        <taxon>Nocardiaceae</taxon>
        <taxon>Nocardia</taxon>
    </lineage>
</organism>
<dbReference type="AlphaFoldDB" id="A0A511M9Z9"/>
<protein>
    <submittedName>
        <fullName evidence="2">Uncharacterized protein</fullName>
    </submittedName>
</protein>
<evidence type="ECO:0000313" key="2">
    <source>
        <dbReference type="EMBL" id="GEM37495.1"/>
    </source>
</evidence>
<comment type="caution">
    <text evidence="2">The sequence shown here is derived from an EMBL/GenBank/DDBJ whole genome shotgun (WGS) entry which is preliminary data.</text>
</comment>
<accession>A0A511M9Z9</accession>
<proteinExistence type="predicted"/>
<dbReference type="EMBL" id="BJXA01000009">
    <property type="protein sequence ID" value="GEM37495.1"/>
    <property type="molecule type" value="Genomic_DNA"/>
</dbReference>
<name>A0A511M9Z9_9NOCA</name>
<gene>
    <name evidence="2" type="ORF">NN4_20140</name>
</gene>
<reference evidence="2 3" key="1">
    <citation type="submission" date="2019-07" db="EMBL/GenBank/DDBJ databases">
        <title>Whole genome shotgun sequence of Nocardia ninae NBRC 108245.</title>
        <authorList>
            <person name="Hosoyama A."/>
            <person name="Uohara A."/>
            <person name="Ohji S."/>
            <person name="Ichikawa N."/>
        </authorList>
    </citation>
    <scope>NUCLEOTIDE SEQUENCE [LARGE SCALE GENOMIC DNA]</scope>
    <source>
        <strain evidence="2 3">NBRC 108245</strain>
    </source>
</reference>
<sequence length="92" mass="9997">MRDQDEGGDTGGRAVTIPALSGSLEIDSIEWDGCTHTTIRYGSGLDDTIDINSAGRDALIDELLRQRELEQRDAAVRDVPPSSVYPPQGRAR</sequence>
<evidence type="ECO:0000313" key="3">
    <source>
        <dbReference type="Proteomes" id="UP000321424"/>
    </source>
</evidence>
<feature type="region of interest" description="Disordered" evidence="1">
    <location>
        <begin position="71"/>
        <end position="92"/>
    </location>
</feature>
<keyword evidence="3" id="KW-1185">Reference proteome</keyword>
<evidence type="ECO:0000256" key="1">
    <source>
        <dbReference type="SAM" id="MobiDB-lite"/>
    </source>
</evidence>